<dbReference type="EMBL" id="JAIVFG010000033">
    <property type="protein sequence ID" value="MDB0572650.1"/>
    <property type="molecule type" value="Genomic_DNA"/>
</dbReference>
<dbReference type="RefSeq" id="WP_231409842.1">
    <property type="nucleotide sequence ID" value="NZ_CP088238.1"/>
</dbReference>
<reference evidence="3" key="1">
    <citation type="submission" date="2021-09" db="EMBL/GenBank/DDBJ databases">
        <title>Genomic analysis of Ralstonia spp.</title>
        <authorList>
            <person name="Aburjaile F."/>
            <person name="Ariute J.C."/>
            <person name="Pais A.K.L."/>
            <person name="Albuquerque G.M.R."/>
            <person name="Silva A.M.F."/>
            <person name="Brenig B."/>
            <person name="Azevedo V."/>
            <person name="Matiuzzi M."/>
            <person name="Ramos R."/>
            <person name="Goes-Neto A."/>
            <person name="Soares S."/>
            <person name="Iseppon A.M.B."/>
            <person name="Souza E."/>
            <person name="Gama M."/>
        </authorList>
    </citation>
    <scope>NUCLEOTIDE SEQUENCE</scope>
    <source>
        <strain evidence="3">CCRMRs91</strain>
    </source>
</reference>
<dbReference type="Pfam" id="PF04488">
    <property type="entry name" value="Gly_transf_sug"/>
    <property type="match status" value="1"/>
</dbReference>
<dbReference type="Proteomes" id="UP001144050">
    <property type="component" value="Unassembled WGS sequence"/>
</dbReference>
<evidence type="ECO:0000256" key="2">
    <source>
        <dbReference type="SAM" id="MobiDB-lite"/>
    </source>
</evidence>
<feature type="region of interest" description="Disordered" evidence="2">
    <location>
        <begin position="230"/>
        <end position="272"/>
    </location>
</feature>
<dbReference type="InterPro" id="IPR051706">
    <property type="entry name" value="Glycosyltransferase_domain"/>
</dbReference>
<accession>A0AAW5ZQ62</accession>
<dbReference type="PANTHER" id="PTHR32385">
    <property type="entry name" value="MANNOSYL PHOSPHORYLINOSITOL CERAMIDE SYNTHASE"/>
    <property type="match status" value="1"/>
</dbReference>
<dbReference type="InterPro" id="IPR029044">
    <property type="entry name" value="Nucleotide-diphossugar_trans"/>
</dbReference>
<dbReference type="GO" id="GO:0000030">
    <property type="term" value="F:mannosyltransferase activity"/>
    <property type="evidence" value="ECO:0007669"/>
    <property type="project" value="TreeGrafter"/>
</dbReference>
<sequence length="470" mass="52957">MIPKTLHFIWIGDEAKRPDNCIQTWARLNPDYQIKIWGNATLGQHKWLNARHMDAMLEREFNGVADMMRWEILYREGGIVVDADSICIRPLDDDLLDCEAFACWESEIARPGLIAAGYFGCRAKNPFVHRIMQDIHQEPSVVHDLAWKTVGPQRLTESYQRYQYHPLRILPSHYFIPEHFTGVKYSGPGPVYANQMWGSTKNTYQSLHLQQFDADGNIVAQAGAAATAEAVEAAPPQAQQAARAETAPAPTPTSAPAQPQAQAQPAPSRSPLEAAHDPYFVQRVQVSTDIMNLSRVDVFRKLCAGQRVLHIGCADWPITDPKTSLHLALESVCAKLDGFDIHAEALEALAPYTCGKLFSRFEDIVDQYDIVLVPEVMEHVPNTAEFLAQLNALDAASYAITVPDAFQCRARHFDYLHGSQTFVEVVHPDHNCWYTPYTFANTIKKYTPWAIDGMWFFNAISLFMLASKRR</sequence>
<feature type="compositionally biased region" description="Low complexity" evidence="2">
    <location>
        <begin position="230"/>
        <end position="267"/>
    </location>
</feature>
<keyword evidence="3" id="KW-0328">Glycosyltransferase</keyword>
<dbReference type="PANTHER" id="PTHR32385:SF15">
    <property type="entry name" value="INOSITOL PHOSPHOCERAMIDE MANNOSYLTRANSFERASE 1"/>
    <property type="match status" value="1"/>
</dbReference>
<dbReference type="AlphaFoldDB" id="A0AAW5ZQ62"/>
<dbReference type="SUPFAM" id="SSF53335">
    <property type="entry name" value="S-adenosyl-L-methionine-dependent methyltransferases"/>
    <property type="match status" value="1"/>
</dbReference>
<dbReference type="Gene3D" id="3.40.50.150">
    <property type="entry name" value="Vaccinia Virus protein VP39"/>
    <property type="match status" value="1"/>
</dbReference>
<evidence type="ECO:0000256" key="1">
    <source>
        <dbReference type="ARBA" id="ARBA00022679"/>
    </source>
</evidence>
<comment type="caution">
    <text evidence="3">The sequence shown here is derived from an EMBL/GenBank/DDBJ whole genome shotgun (WGS) entry which is preliminary data.</text>
</comment>
<protein>
    <submittedName>
        <fullName evidence="3">Mannosyltransferase</fullName>
    </submittedName>
</protein>
<proteinExistence type="predicted"/>
<gene>
    <name evidence="3" type="ORF">LBW59_17970</name>
</gene>
<evidence type="ECO:0000313" key="3">
    <source>
        <dbReference type="EMBL" id="MDB0572650.1"/>
    </source>
</evidence>
<dbReference type="GO" id="GO:0051999">
    <property type="term" value="P:mannosyl-inositol phosphorylceramide biosynthetic process"/>
    <property type="evidence" value="ECO:0007669"/>
    <property type="project" value="TreeGrafter"/>
</dbReference>
<evidence type="ECO:0000313" key="4">
    <source>
        <dbReference type="Proteomes" id="UP001144050"/>
    </source>
</evidence>
<keyword evidence="1" id="KW-0808">Transferase</keyword>
<dbReference type="Gene3D" id="3.90.550.20">
    <property type="match status" value="1"/>
</dbReference>
<dbReference type="InterPro" id="IPR007577">
    <property type="entry name" value="GlycoTrfase_DXD_sugar-bd_CS"/>
</dbReference>
<dbReference type="InterPro" id="IPR029063">
    <property type="entry name" value="SAM-dependent_MTases_sf"/>
</dbReference>
<dbReference type="SUPFAM" id="SSF53448">
    <property type="entry name" value="Nucleotide-diphospho-sugar transferases"/>
    <property type="match status" value="1"/>
</dbReference>
<dbReference type="GO" id="GO:0016020">
    <property type="term" value="C:membrane"/>
    <property type="evidence" value="ECO:0007669"/>
    <property type="project" value="GOC"/>
</dbReference>
<name>A0AAW5ZQ62_RALSL</name>
<organism evidence="3 4">
    <name type="scientific">Ralstonia solanacearum</name>
    <name type="common">Pseudomonas solanacearum</name>
    <dbReference type="NCBI Taxonomy" id="305"/>
    <lineage>
        <taxon>Bacteria</taxon>
        <taxon>Pseudomonadati</taxon>
        <taxon>Pseudomonadota</taxon>
        <taxon>Betaproteobacteria</taxon>
        <taxon>Burkholderiales</taxon>
        <taxon>Burkholderiaceae</taxon>
        <taxon>Ralstonia</taxon>
        <taxon>Ralstonia solanacearum species complex</taxon>
    </lineage>
</organism>